<accession>A0ABU6KFG4</accession>
<feature type="transmembrane region" description="Helical" evidence="6">
    <location>
        <begin position="189"/>
        <end position="209"/>
    </location>
</feature>
<evidence type="ECO:0000256" key="1">
    <source>
        <dbReference type="ARBA" id="ARBA00004141"/>
    </source>
</evidence>
<keyword evidence="3 6" id="KW-0812">Transmembrane</keyword>
<dbReference type="InterPro" id="IPR012506">
    <property type="entry name" value="TMEM86B-like"/>
</dbReference>
<evidence type="ECO:0000256" key="2">
    <source>
        <dbReference type="ARBA" id="ARBA00007375"/>
    </source>
</evidence>
<comment type="similarity">
    <text evidence="2">Belongs to the TMEM86 family.</text>
</comment>
<dbReference type="EMBL" id="JARZFX010000004">
    <property type="protein sequence ID" value="MEC5423925.1"/>
    <property type="molecule type" value="Genomic_DNA"/>
</dbReference>
<dbReference type="Pfam" id="PF07947">
    <property type="entry name" value="YhhN"/>
    <property type="match status" value="1"/>
</dbReference>
<keyword evidence="4 6" id="KW-1133">Transmembrane helix</keyword>
<evidence type="ECO:0000256" key="3">
    <source>
        <dbReference type="ARBA" id="ARBA00022692"/>
    </source>
</evidence>
<dbReference type="PANTHER" id="PTHR31885:SF6">
    <property type="entry name" value="GH04784P"/>
    <property type="match status" value="1"/>
</dbReference>
<evidence type="ECO:0000256" key="6">
    <source>
        <dbReference type="SAM" id="Phobius"/>
    </source>
</evidence>
<feature type="transmembrane region" description="Helical" evidence="6">
    <location>
        <begin position="102"/>
        <end position="119"/>
    </location>
</feature>
<protein>
    <submittedName>
        <fullName evidence="7">Lysoplasmalogenase</fullName>
    </submittedName>
</protein>
<feature type="transmembrane region" description="Helical" evidence="6">
    <location>
        <begin position="6"/>
        <end position="32"/>
    </location>
</feature>
<dbReference type="RefSeq" id="WP_327607494.1">
    <property type="nucleotide sequence ID" value="NZ_JARZFX010000004.1"/>
</dbReference>
<reference evidence="7 8" key="1">
    <citation type="journal article" date="2024" name="Int. J. Syst. Evol. Microbiol.">
        <title>Virgibacillus tibetensis sp. nov., isolated from salt lake on the Tibetan Plateau of China.</title>
        <authorList>
            <person name="Phurbu D."/>
            <person name="Liu Z.-X."/>
            <person name="Wang R."/>
            <person name="Zheng Y.-Y."/>
            <person name="Liu H.-C."/>
            <person name="Zhou Y.-G."/>
            <person name="Yu Y.-J."/>
            <person name="Li A.-H."/>
        </authorList>
    </citation>
    <scope>NUCLEOTIDE SEQUENCE [LARGE SCALE GENOMIC DNA]</scope>
    <source>
        <strain evidence="7 8">C22-A2</strain>
    </source>
</reference>
<evidence type="ECO:0000313" key="8">
    <source>
        <dbReference type="Proteomes" id="UP001335737"/>
    </source>
</evidence>
<comment type="caution">
    <text evidence="7">The sequence shown here is derived from an EMBL/GenBank/DDBJ whole genome shotgun (WGS) entry which is preliminary data.</text>
</comment>
<feature type="transmembrane region" description="Helical" evidence="6">
    <location>
        <begin position="165"/>
        <end position="183"/>
    </location>
</feature>
<organism evidence="7 8">
    <name type="scientific">Virgibacillus tibetensis</name>
    <dbReference type="NCBI Taxonomy" id="3042313"/>
    <lineage>
        <taxon>Bacteria</taxon>
        <taxon>Bacillati</taxon>
        <taxon>Bacillota</taxon>
        <taxon>Bacilli</taxon>
        <taxon>Bacillales</taxon>
        <taxon>Bacillaceae</taxon>
        <taxon>Virgibacillus</taxon>
    </lineage>
</organism>
<comment type="subcellular location">
    <subcellularLocation>
        <location evidence="1">Membrane</location>
        <topology evidence="1">Multi-pass membrane protein</topology>
    </subcellularLocation>
</comment>
<feature type="transmembrane region" description="Helical" evidence="6">
    <location>
        <begin position="134"/>
        <end position="153"/>
    </location>
</feature>
<name>A0ABU6KFG4_9BACI</name>
<evidence type="ECO:0000313" key="7">
    <source>
        <dbReference type="EMBL" id="MEC5423925.1"/>
    </source>
</evidence>
<keyword evidence="8" id="KW-1185">Reference proteome</keyword>
<feature type="transmembrane region" description="Helical" evidence="6">
    <location>
        <begin position="75"/>
        <end position="95"/>
    </location>
</feature>
<sequence>MPTNRLPMLILVMSLLYIFIVPPEPFIFKLFFKLIPMTMIILYAVRQSPKKKSLTHWLIIIGLFFSIIGDGTLHWFVVGLTAFLIGHLFYTVGFLTQWKFSMIRFGMILPIGVYGFYIGRELLASLNSTGNEGLMIPVLLYIITISLMAWSAIMTGNKWATLGSLLFVVSDSILAWNMFVAPVNFSGELIMITYYSAQFLIAHSLWSIVKGSNRIVW</sequence>
<gene>
    <name evidence="7" type="ORF">QGM71_10530</name>
</gene>
<dbReference type="PANTHER" id="PTHR31885">
    <property type="entry name" value="GH04784P"/>
    <property type="match status" value="1"/>
</dbReference>
<evidence type="ECO:0000256" key="4">
    <source>
        <dbReference type="ARBA" id="ARBA00022989"/>
    </source>
</evidence>
<dbReference type="Proteomes" id="UP001335737">
    <property type="component" value="Unassembled WGS sequence"/>
</dbReference>
<proteinExistence type="inferred from homology"/>
<evidence type="ECO:0000256" key="5">
    <source>
        <dbReference type="ARBA" id="ARBA00023136"/>
    </source>
</evidence>
<keyword evidence="5 6" id="KW-0472">Membrane</keyword>
<feature type="transmembrane region" description="Helical" evidence="6">
    <location>
        <begin position="53"/>
        <end position="69"/>
    </location>
</feature>